<dbReference type="GO" id="GO:0016020">
    <property type="term" value="C:membrane"/>
    <property type="evidence" value="ECO:0007669"/>
    <property type="project" value="UniProtKB-SubCell"/>
</dbReference>
<reference evidence="9" key="1">
    <citation type="submission" date="2015-10" db="EMBL/GenBank/DDBJ databases">
        <authorList>
            <person name="Devillers H."/>
        </authorList>
    </citation>
    <scope>NUCLEOTIDE SEQUENCE [LARGE SCALE GENOMIC DNA]</scope>
</reference>
<evidence type="ECO:0000256" key="6">
    <source>
        <dbReference type="SAM" id="Phobius"/>
    </source>
</evidence>
<feature type="transmembrane region" description="Helical" evidence="6">
    <location>
        <begin position="76"/>
        <end position="96"/>
    </location>
</feature>
<feature type="transmembrane region" description="Helical" evidence="6">
    <location>
        <begin position="169"/>
        <end position="189"/>
    </location>
</feature>
<keyword evidence="3 6" id="KW-1133">Transmembrane helix</keyword>
<comment type="subcellular location">
    <subcellularLocation>
        <location evidence="1">Membrane</location>
        <topology evidence="1">Multi-pass membrane protein</topology>
    </subcellularLocation>
</comment>
<feature type="transmembrane region" description="Helical" evidence="6">
    <location>
        <begin position="46"/>
        <end position="69"/>
    </location>
</feature>
<feature type="region of interest" description="Disordered" evidence="5">
    <location>
        <begin position="224"/>
        <end position="253"/>
    </location>
</feature>
<evidence type="ECO:0000256" key="5">
    <source>
        <dbReference type="SAM" id="MobiDB-lite"/>
    </source>
</evidence>
<dbReference type="Proteomes" id="UP000236544">
    <property type="component" value="Unassembled WGS sequence"/>
</dbReference>
<evidence type="ECO:0000256" key="3">
    <source>
        <dbReference type="ARBA" id="ARBA00022989"/>
    </source>
</evidence>
<accession>A0A0P1KLJ1</accession>
<keyword evidence="9" id="KW-1185">Reference proteome</keyword>
<organism evidence="8 9">
    <name type="scientific">Lachancea quebecensis</name>
    <dbReference type="NCBI Taxonomy" id="1654605"/>
    <lineage>
        <taxon>Eukaryota</taxon>
        <taxon>Fungi</taxon>
        <taxon>Dikarya</taxon>
        <taxon>Ascomycota</taxon>
        <taxon>Saccharomycotina</taxon>
        <taxon>Saccharomycetes</taxon>
        <taxon>Saccharomycetales</taxon>
        <taxon>Saccharomycetaceae</taxon>
        <taxon>Lachancea</taxon>
    </lineage>
</organism>
<sequence>MLARPLSSIESLTRACTMITAQQRNDLITPATGSVASPAAWYSSTAFLAAVRLVQFASSITALGLLAYIVDYTGGAGFQIAVSAISLTYLIVVASATLPLNLYALVAIFVFETAIFALWVATSATLGSHYRQYTCTVYAPQGDSSLYYGYQNYFNALNKECKVGKASTAFAAFSAFLSLCALCLLWVNVLAPMNAGFFNGTRPDGATTHLRRFTALAIARAPAAGEDVEADPVTAEESVPVTDEDTAPVTAET</sequence>
<keyword evidence="2 6" id="KW-0812">Transmembrane</keyword>
<keyword evidence="4 6" id="KW-0472">Membrane</keyword>
<dbReference type="AlphaFoldDB" id="A0A0P1KLJ1"/>
<evidence type="ECO:0000259" key="7">
    <source>
        <dbReference type="Pfam" id="PF01284"/>
    </source>
</evidence>
<evidence type="ECO:0000256" key="4">
    <source>
        <dbReference type="ARBA" id="ARBA00023136"/>
    </source>
</evidence>
<feature type="domain" description="MARVEL" evidence="7">
    <location>
        <begin position="48"/>
        <end position="183"/>
    </location>
</feature>
<evidence type="ECO:0000313" key="8">
    <source>
        <dbReference type="EMBL" id="CUS20155.1"/>
    </source>
</evidence>
<dbReference type="EMBL" id="LN890560">
    <property type="protein sequence ID" value="CUS20155.1"/>
    <property type="molecule type" value="Genomic_DNA"/>
</dbReference>
<proteinExistence type="predicted"/>
<dbReference type="InterPro" id="IPR008253">
    <property type="entry name" value="Marvel"/>
</dbReference>
<protein>
    <submittedName>
        <fullName evidence="8">LAQU0S01e00210g1_1</fullName>
    </submittedName>
</protein>
<evidence type="ECO:0000313" key="9">
    <source>
        <dbReference type="Proteomes" id="UP000236544"/>
    </source>
</evidence>
<dbReference type="Pfam" id="PF01284">
    <property type="entry name" value="MARVEL"/>
    <property type="match status" value="1"/>
</dbReference>
<evidence type="ECO:0000256" key="2">
    <source>
        <dbReference type="ARBA" id="ARBA00022692"/>
    </source>
</evidence>
<dbReference type="OrthoDB" id="4036577at2759"/>
<dbReference type="PANTHER" id="PTHR37451">
    <property type="entry name" value="MARVEL DOMAIN"/>
    <property type="match status" value="1"/>
</dbReference>
<name>A0A0P1KLJ1_9SACH</name>
<gene>
    <name evidence="8" type="ORF">LAQU0_S01e00210g</name>
</gene>
<dbReference type="PANTHER" id="PTHR37451:SF1">
    <property type="entry name" value="MARVEL DOMAIN-CONTAINING PROTEIN"/>
    <property type="match status" value="1"/>
</dbReference>
<evidence type="ECO:0000256" key="1">
    <source>
        <dbReference type="ARBA" id="ARBA00004141"/>
    </source>
</evidence>
<feature type="transmembrane region" description="Helical" evidence="6">
    <location>
        <begin position="102"/>
        <end position="121"/>
    </location>
</feature>